<gene>
    <name evidence="1" type="ORF">TKK_018849</name>
</gene>
<organism evidence="1 2">
    <name type="scientific">Trichogramma kaykai</name>
    <dbReference type="NCBI Taxonomy" id="54128"/>
    <lineage>
        <taxon>Eukaryota</taxon>
        <taxon>Metazoa</taxon>
        <taxon>Ecdysozoa</taxon>
        <taxon>Arthropoda</taxon>
        <taxon>Hexapoda</taxon>
        <taxon>Insecta</taxon>
        <taxon>Pterygota</taxon>
        <taxon>Neoptera</taxon>
        <taxon>Endopterygota</taxon>
        <taxon>Hymenoptera</taxon>
        <taxon>Apocrita</taxon>
        <taxon>Proctotrupomorpha</taxon>
        <taxon>Chalcidoidea</taxon>
        <taxon>Trichogrammatidae</taxon>
        <taxon>Trichogramma</taxon>
    </lineage>
</organism>
<evidence type="ECO:0000313" key="2">
    <source>
        <dbReference type="Proteomes" id="UP001627154"/>
    </source>
</evidence>
<dbReference type="Proteomes" id="UP001627154">
    <property type="component" value="Unassembled WGS sequence"/>
</dbReference>
<accession>A0ABD2VXQ3</accession>
<evidence type="ECO:0000313" key="1">
    <source>
        <dbReference type="EMBL" id="KAL3385544.1"/>
    </source>
</evidence>
<dbReference type="EMBL" id="JBJJXI010000154">
    <property type="protein sequence ID" value="KAL3385544.1"/>
    <property type="molecule type" value="Genomic_DNA"/>
</dbReference>
<reference evidence="1 2" key="1">
    <citation type="journal article" date="2024" name="bioRxiv">
        <title>A reference genome for Trichogramma kaykai: A tiny desert-dwelling parasitoid wasp with competing sex-ratio distorters.</title>
        <authorList>
            <person name="Culotta J."/>
            <person name="Lindsey A.R."/>
        </authorList>
    </citation>
    <scope>NUCLEOTIDE SEQUENCE [LARGE SCALE GENOMIC DNA]</scope>
    <source>
        <strain evidence="1 2">KSX58</strain>
    </source>
</reference>
<keyword evidence="2" id="KW-1185">Reference proteome</keyword>
<name>A0ABD2VXQ3_9HYME</name>
<proteinExistence type="predicted"/>
<protein>
    <submittedName>
        <fullName evidence="1">Uncharacterized protein</fullName>
    </submittedName>
</protein>
<dbReference type="AlphaFoldDB" id="A0ABD2VXQ3"/>
<comment type="caution">
    <text evidence="1">The sequence shown here is derived from an EMBL/GenBank/DDBJ whole genome shotgun (WGS) entry which is preliminary data.</text>
</comment>
<sequence length="108" mass="12437">MNLLDQKRVALVIRRQHQQQHQATARATVVTTSGVTFSPRLSFILVLVQRPQLPLLLPPHLYIYARECTRVLQLYAAQESVNDSQSELLRNFASERQRSRRLSLLSLS</sequence>